<dbReference type="Pfam" id="PF13346">
    <property type="entry name" value="ABC2_membrane_5"/>
    <property type="match status" value="1"/>
</dbReference>
<dbReference type="InterPro" id="IPR025699">
    <property type="entry name" value="ABC2_memb-like"/>
</dbReference>
<feature type="transmembrane region" description="Helical" evidence="1">
    <location>
        <begin position="67"/>
        <end position="86"/>
    </location>
</feature>
<feature type="transmembrane region" description="Helical" evidence="1">
    <location>
        <begin position="20"/>
        <end position="41"/>
    </location>
</feature>
<name>A0A941CXX2_9BACI</name>
<keyword evidence="1" id="KW-0472">Membrane</keyword>
<organism evidence="2 3">
    <name type="scientific">Allobacillus saliphilus</name>
    <dbReference type="NCBI Taxonomy" id="2912308"/>
    <lineage>
        <taxon>Bacteria</taxon>
        <taxon>Bacillati</taxon>
        <taxon>Bacillota</taxon>
        <taxon>Bacilli</taxon>
        <taxon>Bacillales</taxon>
        <taxon>Bacillaceae</taxon>
        <taxon>Allobacillus</taxon>
    </lineage>
</organism>
<dbReference type="PANTHER" id="PTHR43471">
    <property type="entry name" value="ABC TRANSPORTER PERMEASE"/>
    <property type="match status" value="1"/>
</dbReference>
<dbReference type="EMBL" id="JAGSIE010000029">
    <property type="protein sequence ID" value="MBR7554448.1"/>
    <property type="molecule type" value="Genomic_DNA"/>
</dbReference>
<keyword evidence="1" id="KW-0812">Transmembrane</keyword>
<accession>A0A941CXX2</accession>
<feature type="transmembrane region" description="Helical" evidence="1">
    <location>
        <begin position="229"/>
        <end position="251"/>
    </location>
</feature>
<evidence type="ECO:0000256" key="1">
    <source>
        <dbReference type="SAM" id="Phobius"/>
    </source>
</evidence>
<evidence type="ECO:0000313" key="2">
    <source>
        <dbReference type="EMBL" id="MBR7554448.1"/>
    </source>
</evidence>
<keyword evidence="1" id="KW-1133">Transmembrane helix</keyword>
<feature type="transmembrane region" description="Helical" evidence="1">
    <location>
        <begin position="152"/>
        <end position="174"/>
    </location>
</feature>
<dbReference type="RefSeq" id="WP_212370628.1">
    <property type="nucleotide sequence ID" value="NZ_JAGSIE010000029.1"/>
</dbReference>
<dbReference type="Proteomes" id="UP000675431">
    <property type="component" value="Unassembled WGS sequence"/>
</dbReference>
<reference evidence="2 3" key="1">
    <citation type="submission" date="2021-04" db="EMBL/GenBank/DDBJ databases">
        <title>Allobacillus sp. nov. SKP8-2 isolated from shrimp paste.</title>
        <authorList>
            <person name="Tanasupawat S."/>
            <person name="Yiamsombat S."/>
            <person name="Kanchanasin P."/>
            <person name="Kuncharoen N."/>
        </authorList>
    </citation>
    <scope>NUCLEOTIDE SEQUENCE [LARGE SCALE GENOMIC DNA]</scope>
    <source>
        <strain evidence="2 3">SKP8-2</strain>
    </source>
</reference>
<protein>
    <submittedName>
        <fullName evidence="2">ABC-2 transporter permease</fullName>
    </submittedName>
</protein>
<gene>
    <name evidence="2" type="ORF">KC820_09825</name>
</gene>
<feature type="transmembrane region" description="Helical" evidence="1">
    <location>
        <begin position="119"/>
        <end position="140"/>
    </location>
</feature>
<feature type="transmembrane region" description="Helical" evidence="1">
    <location>
        <begin position="181"/>
        <end position="201"/>
    </location>
</feature>
<sequence length="257" mass="29021">MQWTVILKKELTENWRNFKWLWVPIVFILISIMDLISTYYMPIIIESAGGLPDGTVIDIPMPSPSEAMLMSFSQLNMIGILILTVISMGTISGEIKSGVYELILAKPVKYTNYVTGKFFSYWLLMMVSLLLGLLASWYYTNLLFGELALSQMFIAALFYACWLTLVIAIVILYNTWFKSPGLIAFLSIITVIILTVMTNIFGHVLGWSPAKITEYISIYLHTGDLDIEIWFSAIVALLLSLACILFAIVSLRNRAID</sequence>
<comment type="caution">
    <text evidence="2">The sequence shown here is derived from an EMBL/GenBank/DDBJ whole genome shotgun (WGS) entry which is preliminary data.</text>
</comment>
<proteinExistence type="predicted"/>
<dbReference type="AlphaFoldDB" id="A0A941CXX2"/>
<evidence type="ECO:0000313" key="3">
    <source>
        <dbReference type="Proteomes" id="UP000675431"/>
    </source>
</evidence>
<keyword evidence="3" id="KW-1185">Reference proteome</keyword>